<dbReference type="SUPFAM" id="SSF54106">
    <property type="entry name" value="LysM domain"/>
    <property type="match status" value="1"/>
</dbReference>
<feature type="compositionally biased region" description="Basic and acidic residues" evidence="1">
    <location>
        <begin position="450"/>
        <end position="461"/>
    </location>
</feature>
<reference evidence="3 4" key="1">
    <citation type="journal article" date="2019" name="Nat. Ecol. Evol.">
        <title>Megaphylogeny resolves global patterns of mushroom evolution.</title>
        <authorList>
            <person name="Varga T."/>
            <person name="Krizsan K."/>
            <person name="Foldi C."/>
            <person name="Dima B."/>
            <person name="Sanchez-Garcia M."/>
            <person name="Sanchez-Ramirez S."/>
            <person name="Szollosi G.J."/>
            <person name="Szarkandi J.G."/>
            <person name="Papp V."/>
            <person name="Albert L."/>
            <person name="Andreopoulos W."/>
            <person name="Angelini C."/>
            <person name="Antonin V."/>
            <person name="Barry K.W."/>
            <person name="Bougher N.L."/>
            <person name="Buchanan P."/>
            <person name="Buyck B."/>
            <person name="Bense V."/>
            <person name="Catcheside P."/>
            <person name="Chovatia M."/>
            <person name="Cooper J."/>
            <person name="Damon W."/>
            <person name="Desjardin D."/>
            <person name="Finy P."/>
            <person name="Geml J."/>
            <person name="Haridas S."/>
            <person name="Hughes K."/>
            <person name="Justo A."/>
            <person name="Karasinski D."/>
            <person name="Kautmanova I."/>
            <person name="Kiss B."/>
            <person name="Kocsube S."/>
            <person name="Kotiranta H."/>
            <person name="LaButti K.M."/>
            <person name="Lechner B.E."/>
            <person name="Liimatainen K."/>
            <person name="Lipzen A."/>
            <person name="Lukacs Z."/>
            <person name="Mihaltcheva S."/>
            <person name="Morgado L.N."/>
            <person name="Niskanen T."/>
            <person name="Noordeloos M.E."/>
            <person name="Ohm R.A."/>
            <person name="Ortiz-Santana B."/>
            <person name="Ovrebo C."/>
            <person name="Racz N."/>
            <person name="Riley R."/>
            <person name="Savchenko A."/>
            <person name="Shiryaev A."/>
            <person name="Soop K."/>
            <person name="Spirin V."/>
            <person name="Szebenyi C."/>
            <person name="Tomsovsky M."/>
            <person name="Tulloss R.E."/>
            <person name="Uehling J."/>
            <person name="Grigoriev I.V."/>
            <person name="Vagvolgyi C."/>
            <person name="Papp T."/>
            <person name="Martin F.M."/>
            <person name="Miettinen O."/>
            <person name="Hibbett D.S."/>
            <person name="Nagy L.G."/>
        </authorList>
    </citation>
    <scope>NUCLEOTIDE SEQUENCE [LARGE SCALE GENOMIC DNA]</scope>
    <source>
        <strain evidence="3 4">CBS 962.96</strain>
    </source>
</reference>
<feature type="region of interest" description="Disordered" evidence="1">
    <location>
        <begin position="415"/>
        <end position="477"/>
    </location>
</feature>
<evidence type="ECO:0000256" key="1">
    <source>
        <dbReference type="SAM" id="MobiDB-lite"/>
    </source>
</evidence>
<dbReference type="OrthoDB" id="2107166at2759"/>
<accession>A0A4S8M410</accession>
<dbReference type="SMART" id="SM00257">
    <property type="entry name" value="LysM"/>
    <property type="match status" value="1"/>
</dbReference>
<gene>
    <name evidence="3" type="ORF">K435DRAFT_858211</name>
</gene>
<dbReference type="AlphaFoldDB" id="A0A4S8M410"/>
<evidence type="ECO:0000313" key="4">
    <source>
        <dbReference type="Proteomes" id="UP000297245"/>
    </source>
</evidence>
<feature type="compositionally biased region" description="Polar residues" evidence="1">
    <location>
        <begin position="63"/>
        <end position="75"/>
    </location>
</feature>
<dbReference type="CDD" id="cd00118">
    <property type="entry name" value="LysM"/>
    <property type="match status" value="1"/>
</dbReference>
<feature type="compositionally biased region" description="Polar residues" evidence="1">
    <location>
        <begin position="23"/>
        <end position="42"/>
    </location>
</feature>
<sequence length="477" mass="52149">MLDNVDPSLNPFVVHDSPLSAARQDSNSLDDSQKGTQSQLEFDSNHWADRGVEFLGPLKSHSRAQTESNTSSTRYNHPLRSAGLTDGFGDVGVTRPHLMRAVDTGVFTDIEPANGDGEGNTELTQVEPASEEKMVIVHEVTRTDSLAGVALKYGIALSDLRRANHLWASDSIHLRKVLYIPIDMTSKQKDLVTASNGVQISHRDAVNDLPMSSSIRKVPASELSFFPPSSTSNLSSAQETLVDCSPQPLPKPQHTRYATTPSGSSLNTILQALPIAASTRDTIIARLSIDSTSSSYSDRERDWQRSDPIDDESHELDHVRFKPSHKPRSMSEDGLSINLVPETGHTSRRDNDQGTGSSSKGRNQATWGYRSNMTPKTYDLGSKVSTSRYTSPVDISPVPLSVRTVQMEPSPIMEVPTRRNTDRNTVGSRSLSMRRSSNSTVQPEIAQIGKGKEKIEPKLIDVDFGPSTDGGSESSER</sequence>
<dbReference type="EMBL" id="ML179169">
    <property type="protein sequence ID" value="THU96740.1"/>
    <property type="molecule type" value="Genomic_DNA"/>
</dbReference>
<dbReference type="PANTHER" id="PTHR20932">
    <property type="entry name" value="LYSM AND PUTATIVE PEPTIDOGLYCAN-BINDING DOMAIN-CONTAINING PROTEIN"/>
    <property type="match status" value="1"/>
</dbReference>
<name>A0A4S8M410_DENBC</name>
<evidence type="ECO:0000313" key="3">
    <source>
        <dbReference type="EMBL" id="THU96740.1"/>
    </source>
</evidence>
<dbReference type="Pfam" id="PF01476">
    <property type="entry name" value="LysM"/>
    <property type="match status" value="1"/>
</dbReference>
<protein>
    <recommendedName>
        <fullName evidence="2">LysM domain-containing protein</fullName>
    </recommendedName>
</protein>
<dbReference type="InterPro" id="IPR018392">
    <property type="entry name" value="LysM"/>
</dbReference>
<feature type="domain" description="LysM" evidence="2">
    <location>
        <begin position="136"/>
        <end position="180"/>
    </location>
</feature>
<evidence type="ECO:0000259" key="2">
    <source>
        <dbReference type="PROSITE" id="PS51782"/>
    </source>
</evidence>
<dbReference type="Proteomes" id="UP000297245">
    <property type="component" value="Unassembled WGS sequence"/>
</dbReference>
<feature type="compositionally biased region" description="Basic and acidic residues" evidence="1">
    <location>
        <begin position="297"/>
        <end position="308"/>
    </location>
</feature>
<dbReference type="PANTHER" id="PTHR20932:SF8">
    <property type="entry name" value="LD22649P"/>
    <property type="match status" value="1"/>
</dbReference>
<feature type="region of interest" description="Disordered" evidence="1">
    <location>
        <begin position="56"/>
        <end position="81"/>
    </location>
</feature>
<feature type="region of interest" description="Disordered" evidence="1">
    <location>
        <begin position="294"/>
        <end position="374"/>
    </location>
</feature>
<feature type="region of interest" description="Disordered" evidence="1">
    <location>
        <begin position="1"/>
        <end position="43"/>
    </location>
</feature>
<keyword evidence="4" id="KW-1185">Reference proteome</keyword>
<dbReference type="InterPro" id="IPR036779">
    <property type="entry name" value="LysM_dom_sf"/>
</dbReference>
<dbReference type="Gene3D" id="3.10.350.10">
    <property type="entry name" value="LysM domain"/>
    <property type="match status" value="1"/>
</dbReference>
<dbReference type="PROSITE" id="PS51782">
    <property type="entry name" value="LYSM"/>
    <property type="match status" value="1"/>
</dbReference>
<feature type="compositionally biased region" description="Polar residues" evidence="1">
    <location>
        <begin position="353"/>
        <end position="374"/>
    </location>
</feature>
<feature type="compositionally biased region" description="Low complexity" evidence="1">
    <location>
        <begin position="428"/>
        <end position="439"/>
    </location>
</feature>
<dbReference type="InterPro" id="IPR045030">
    <property type="entry name" value="LYSM1-4"/>
</dbReference>
<proteinExistence type="predicted"/>
<organism evidence="3 4">
    <name type="scientific">Dendrothele bispora (strain CBS 962.96)</name>
    <dbReference type="NCBI Taxonomy" id="1314807"/>
    <lineage>
        <taxon>Eukaryota</taxon>
        <taxon>Fungi</taxon>
        <taxon>Dikarya</taxon>
        <taxon>Basidiomycota</taxon>
        <taxon>Agaricomycotina</taxon>
        <taxon>Agaricomycetes</taxon>
        <taxon>Agaricomycetidae</taxon>
        <taxon>Agaricales</taxon>
        <taxon>Agaricales incertae sedis</taxon>
        <taxon>Dendrothele</taxon>
    </lineage>
</organism>